<feature type="domain" description="Gylcosyl hydrolase 115 C-terminal" evidence="2">
    <location>
        <begin position="660"/>
        <end position="825"/>
    </location>
</feature>
<dbReference type="PANTHER" id="PTHR37842">
    <property type="match status" value="1"/>
</dbReference>
<feature type="chain" id="PRO_5039666907" evidence="1">
    <location>
        <begin position="20"/>
        <end position="826"/>
    </location>
</feature>
<dbReference type="InterPro" id="IPR041437">
    <property type="entry name" value="GH115_C"/>
</dbReference>
<evidence type="ECO:0000259" key="2">
    <source>
        <dbReference type="Pfam" id="PF17829"/>
    </source>
</evidence>
<dbReference type="Proteomes" id="UP000812270">
    <property type="component" value="Unassembled WGS sequence"/>
</dbReference>
<keyword evidence="1" id="KW-0732">Signal</keyword>
<name>A0A9E2W6Q9_9BACT</name>
<dbReference type="GO" id="GO:0016787">
    <property type="term" value="F:hydrolase activity"/>
    <property type="evidence" value="ECO:0007669"/>
    <property type="project" value="UniProtKB-KW"/>
</dbReference>
<reference evidence="3" key="1">
    <citation type="submission" date="2021-06" db="EMBL/GenBank/DDBJ databases">
        <authorList>
            <person name="Huq M.A."/>
        </authorList>
    </citation>
    <scope>NUCLEOTIDE SEQUENCE</scope>
    <source>
        <strain evidence="3">MAH-26</strain>
    </source>
</reference>
<keyword evidence="4" id="KW-1185">Reference proteome</keyword>
<gene>
    <name evidence="3" type="ORF">KTO63_24350</name>
</gene>
<comment type="caution">
    <text evidence="3">The sequence shown here is derived from an EMBL/GenBank/DDBJ whole genome shotgun (WGS) entry which is preliminary data.</text>
</comment>
<dbReference type="AlphaFoldDB" id="A0A9E2W6Q9"/>
<evidence type="ECO:0000313" key="4">
    <source>
        <dbReference type="Proteomes" id="UP000812270"/>
    </source>
</evidence>
<dbReference type="PANTHER" id="PTHR37842:SF2">
    <property type="entry name" value="GYLCOSYL HYDROLASE 115 C-TERMINAL DOMAIN-CONTAINING PROTEIN"/>
    <property type="match status" value="1"/>
</dbReference>
<evidence type="ECO:0000313" key="3">
    <source>
        <dbReference type="EMBL" id="MBV4360319.1"/>
    </source>
</evidence>
<organism evidence="3 4">
    <name type="scientific">Pinibacter aurantiacus</name>
    <dbReference type="NCBI Taxonomy" id="2851599"/>
    <lineage>
        <taxon>Bacteria</taxon>
        <taxon>Pseudomonadati</taxon>
        <taxon>Bacteroidota</taxon>
        <taxon>Chitinophagia</taxon>
        <taxon>Chitinophagales</taxon>
        <taxon>Chitinophagaceae</taxon>
        <taxon>Pinibacter</taxon>
    </lineage>
</organism>
<evidence type="ECO:0000256" key="1">
    <source>
        <dbReference type="SAM" id="SignalP"/>
    </source>
</evidence>
<accession>A0A9E2W6Q9</accession>
<dbReference type="EMBL" id="JAHSPG010000018">
    <property type="protein sequence ID" value="MBV4360319.1"/>
    <property type="molecule type" value="Genomic_DNA"/>
</dbReference>
<dbReference type="RefSeq" id="WP_217794581.1">
    <property type="nucleotide sequence ID" value="NZ_JAHSPG010000018.1"/>
</dbReference>
<dbReference type="Pfam" id="PF17829">
    <property type="entry name" value="GH115_C"/>
    <property type="match status" value="1"/>
</dbReference>
<keyword evidence="3" id="KW-0378">Hydrolase</keyword>
<protein>
    <submittedName>
        <fullName evidence="3">Glycosyl hydrolase 115 family protein</fullName>
    </submittedName>
</protein>
<dbReference type="InterPro" id="IPR031924">
    <property type="entry name" value="GH115"/>
</dbReference>
<feature type="signal peptide" evidence="1">
    <location>
        <begin position="1"/>
        <end position="19"/>
    </location>
</feature>
<proteinExistence type="predicted"/>
<sequence>MKKSVLILFVLIISLFAKAQNIIATKNVPGNFSLQKVSIYTDEHDDWLIQKAASLLQQDIEKVTGNKPSIVHTISNGNIIVVGMANKSAAINELVKGKKISIDSLQGRWDAYQVQLVNAQILVITGSDKRGVAYGVFELSKQLGVSPWNWWADVPVTQNKNISIQKNAFLFSYPSVKYRGIFLNDEAPALSGWTKEKFGGFNHLFYEHVFELLLRLKGNYLWPAMWGNAFNDDDSINPILANKYGIVMGTSHHEPMMRAHDEWRRYGSGKWNYDVNSTKLDEFWKKGIQRNGNNESIVAVGMRGDGDEPMSEQSNIALLEKIVARQRAIIEEVTGKRAEDVPQMWALYKEVQEYYDKGMRVPDDVTLLLCDDNWGNIRKLPKLTDKPRKGGYGIYYHFDYVGDPRNYKWLNTNQIERTWEQMHLAYEYGAKQVWIVNVGDLKPMEFPISFFLDYAWKPEKIKAEDLPAYTRNWAQQQFGKEYAASIANILTKYTQYNARRKPELLNDSTFSLLNYNEFQSVTNDYNKLLKEAEAINRKLPSQYSDAYFQLVLHPVKACANLYSMYLAVAKNKYFAEQKEYTLANVMADSVAFYYANDARISKYYNDTLAGGKWQHMMDQTHIGYTYWQQPDSNKMPQVVRFDVANKNVSFAKYTLPVGTEKNEYAAFEANRFTKAIGNSKIKWQVIPNIGRTGDGITPFPVTASVQTPKNNAPHLEYEITTNAATDSITVSLYFSPTLNFHNDGLRYAVSIDDATPQVINIHEGMNNKKWGNWVANNIIISNSKHPLKNGGKHVVKYWMVDAGLVLQKVVVDFGGVKQSYLGPPEN</sequence>
<dbReference type="Pfam" id="PF15979">
    <property type="entry name" value="Glyco_hydro_115"/>
    <property type="match status" value="1"/>
</dbReference>